<evidence type="ECO:0000256" key="7">
    <source>
        <dbReference type="SAM" id="Phobius"/>
    </source>
</evidence>
<comment type="caution">
    <text evidence="8">The sequence shown here is derived from an EMBL/GenBank/DDBJ whole genome shotgun (WGS) entry which is preliminary data.</text>
</comment>
<evidence type="ECO:0000256" key="5">
    <source>
        <dbReference type="ARBA" id="ARBA00022989"/>
    </source>
</evidence>
<feature type="transmembrane region" description="Helical" evidence="7">
    <location>
        <begin position="99"/>
        <end position="120"/>
    </location>
</feature>
<proteinExistence type="inferred from homology"/>
<evidence type="ECO:0000313" key="8">
    <source>
        <dbReference type="EMBL" id="RUT73126.1"/>
    </source>
</evidence>
<evidence type="ECO:0000313" key="9">
    <source>
        <dbReference type="Proteomes" id="UP000282985"/>
    </source>
</evidence>
<evidence type="ECO:0000256" key="4">
    <source>
        <dbReference type="ARBA" id="ARBA00022692"/>
    </source>
</evidence>
<feature type="transmembrane region" description="Helical" evidence="7">
    <location>
        <begin position="132"/>
        <end position="155"/>
    </location>
</feature>
<sequence length="156" mass="16837">MMILTVALVVISFIADRKKTLKGIKKGLKQFLKILPTLLSVIIIISIVLFFVSNEFLMEYLGKGAGLGAYISAAAIGSISLLPGFIAYPLAGILVKSGVSYSVIAVFITTLMMIGILTIPIEAKYFGMKTTLIRNTLSFFGAILVGAVMAFIYYLI</sequence>
<evidence type="ECO:0000256" key="1">
    <source>
        <dbReference type="ARBA" id="ARBA00004651"/>
    </source>
</evidence>
<comment type="subcellular location">
    <subcellularLocation>
        <location evidence="1">Cell membrane</location>
        <topology evidence="1">Multi-pass membrane protein</topology>
    </subcellularLocation>
</comment>
<evidence type="ECO:0000256" key="6">
    <source>
        <dbReference type="ARBA" id="ARBA00023136"/>
    </source>
</evidence>
<organism evidence="8 9">
    <name type="scientific">Ancylomarina longa</name>
    <dbReference type="NCBI Taxonomy" id="2487017"/>
    <lineage>
        <taxon>Bacteria</taxon>
        <taxon>Pseudomonadati</taxon>
        <taxon>Bacteroidota</taxon>
        <taxon>Bacteroidia</taxon>
        <taxon>Marinilabiliales</taxon>
        <taxon>Marinifilaceae</taxon>
        <taxon>Ancylomarina</taxon>
    </lineage>
</organism>
<feature type="transmembrane region" description="Helical" evidence="7">
    <location>
        <begin position="64"/>
        <end position="87"/>
    </location>
</feature>
<dbReference type="EMBL" id="RJJX01000028">
    <property type="protein sequence ID" value="RUT73126.1"/>
    <property type="molecule type" value="Genomic_DNA"/>
</dbReference>
<keyword evidence="9" id="KW-1185">Reference proteome</keyword>
<dbReference type="Proteomes" id="UP000282985">
    <property type="component" value="Unassembled WGS sequence"/>
</dbReference>
<dbReference type="InterPro" id="IPR005524">
    <property type="entry name" value="DUF318"/>
</dbReference>
<evidence type="ECO:0000256" key="3">
    <source>
        <dbReference type="ARBA" id="ARBA00022475"/>
    </source>
</evidence>
<gene>
    <name evidence="8" type="ORF">DLK05_15070</name>
</gene>
<dbReference type="AlphaFoldDB" id="A0A434AFG7"/>
<name>A0A434AFG7_9BACT</name>
<protein>
    <recommendedName>
        <fullName evidence="10">Permease</fullName>
    </recommendedName>
</protein>
<dbReference type="OrthoDB" id="5465282at2"/>
<feature type="transmembrane region" description="Helical" evidence="7">
    <location>
        <begin position="31"/>
        <end position="52"/>
    </location>
</feature>
<dbReference type="GO" id="GO:0005886">
    <property type="term" value="C:plasma membrane"/>
    <property type="evidence" value="ECO:0007669"/>
    <property type="project" value="UniProtKB-SubCell"/>
</dbReference>
<keyword evidence="5 7" id="KW-1133">Transmembrane helix</keyword>
<keyword evidence="6 7" id="KW-0472">Membrane</keyword>
<dbReference type="Pfam" id="PF03773">
    <property type="entry name" value="ArsP_1"/>
    <property type="match status" value="1"/>
</dbReference>
<reference evidence="8 9" key="1">
    <citation type="submission" date="2018-11" db="EMBL/GenBank/DDBJ databases">
        <title>Parancylomarina longa gen. nov., sp. nov., isolated from sediments of southern Okinawa.</title>
        <authorList>
            <person name="Fu T."/>
        </authorList>
    </citation>
    <scope>NUCLEOTIDE SEQUENCE [LARGE SCALE GENOMIC DNA]</scope>
    <source>
        <strain evidence="8 9">T3-2 S1-C</strain>
    </source>
</reference>
<keyword evidence="4 7" id="KW-0812">Transmembrane</keyword>
<evidence type="ECO:0008006" key="10">
    <source>
        <dbReference type="Google" id="ProtNLM"/>
    </source>
</evidence>
<comment type="similarity">
    <text evidence="2">Belongs to the UPF0718 family.</text>
</comment>
<accession>A0A434AFG7</accession>
<evidence type="ECO:0000256" key="2">
    <source>
        <dbReference type="ARBA" id="ARBA00006386"/>
    </source>
</evidence>
<keyword evidence="3" id="KW-1003">Cell membrane</keyword>